<evidence type="ECO:0000256" key="3">
    <source>
        <dbReference type="ARBA" id="ARBA00004196"/>
    </source>
</evidence>
<evidence type="ECO:0000313" key="17">
    <source>
        <dbReference type="Proteomes" id="UP001154312"/>
    </source>
</evidence>
<reference evidence="16" key="1">
    <citation type="submission" date="2022-02" db="EMBL/GenBank/DDBJ databases">
        <authorList>
            <person name="Leng L."/>
        </authorList>
    </citation>
    <scope>NUCLEOTIDE SEQUENCE</scope>
    <source>
        <strain evidence="16">JI</strain>
    </source>
</reference>
<dbReference type="GO" id="GO:0051539">
    <property type="term" value="F:4 iron, 4 sulfur cluster binding"/>
    <property type="evidence" value="ECO:0007669"/>
    <property type="project" value="UniProtKB-KW"/>
</dbReference>
<evidence type="ECO:0000256" key="7">
    <source>
        <dbReference type="ARBA" id="ARBA00022723"/>
    </source>
</evidence>
<dbReference type="Proteomes" id="UP001154312">
    <property type="component" value="Unassembled WGS sequence"/>
</dbReference>
<dbReference type="Gene3D" id="3.40.50.700">
    <property type="entry name" value="NADH:ubiquinone oxidoreductase-like, 20kDa subunit"/>
    <property type="match status" value="1"/>
</dbReference>
<evidence type="ECO:0000256" key="6">
    <source>
        <dbReference type="ARBA" id="ARBA00022485"/>
    </source>
</evidence>
<dbReference type="PANTHER" id="PTHR30013:SF7">
    <property type="entry name" value="HYDROGENASE-2 SMALL CHAIN"/>
    <property type="match status" value="1"/>
</dbReference>
<organism evidence="16 17">
    <name type="scientific">Pelotomaculum isophthalicicum JI</name>
    <dbReference type="NCBI Taxonomy" id="947010"/>
    <lineage>
        <taxon>Bacteria</taxon>
        <taxon>Bacillati</taxon>
        <taxon>Bacillota</taxon>
        <taxon>Clostridia</taxon>
        <taxon>Eubacteriales</taxon>
        <taxon>Desulfotomaculaceae</taxon>
        <taxon>Pelotomaculum</taxon>
    </lineage>
</organism>
<evidence type="ECO:0000256" key="13">
    <source>
        <dbReference type="PIRSR" id="PIRSR000310-1"/>
    </source>
</evidence>
<feature type="binding site" evidence="13">
    <location>
        <position position="264"/>
    </location>
    <ligand>
        <name>[3Fe-4S] cluster</name>
        <dbReference type="ChEBI" id="CHEBI:21137"/>
    </ligand>
</feature>
<dbReference type="InterPro" id="IPR006311">
    <property type="entry name" value="TAT_signal"/>
</dbReference>
<keyword evidence="6 13" id="KW-0004">4Fe-4S</keyword>
<evidence type="ECO:0000313" key="16">
    <source>
        <dbReference type="EMBL" id="MDF9409419.1"/>
    </source>
</evidence>
<keyword evidence="12 13" id="KW-0003">3Fe-4S</keyword>
<keyword evidence="7 13" id="KW-0479">Metal-binding</keyword>
<dbReference type="AlphaFoldDB" id="A0A9X4H7E7"/>
<dbReference type="Pfam" id="PF01058">
    <property type="entry name" value="Oxidored_q6"/>
    <property type="match status" value="1"/>
</dbReference>
<dbReference type="RefSeq" id="WP_277444880.1">
    <property type="nucleotide sequence ID" value="NZ_JAKOAV010000030.1"/>
</dbReference>
<keyword evidence="17" id="KW-1185">Reference proteome</keyword>
<evidence type="ECO:0000259" key="15">
    <source>
        <dbReference type="Pfam" id="PF14720"/>
    </source>
</evidence>
<comment type="subcellular location">
    <subcellularLocation>
        <location evidence="3">Cell envelope</location>
    </subcellularLocation>
</comment>
<evidence type="ECO:0000256" key="11">
    <source>
        <dbReference type="ARBA" id="ARBA00023014"/>
    </source>
</evidence>
<evidence type="ECO:0000256" key="10">
    <source>
        <dbReference type="ARBA" id="ARBA00023004"/>
    </source>
</evidence>
<dbReference type="GO" id="GO:0046872">
    <property type="term" value="F:metal ion binding"/>
    <property type="evidence" value="ECO:0007669"/>
    <property type="project" value="UniProtKB-KW"/>
</dbReference>
<feature type="binding site" evidence="13">
    <location>
        <position position="255"/>
    </location>
    <ligand>
        <name>[4Fe-4S] cluster</name>
        <dbReference type="ChEBI" id="CHEBI:49883"/>
        <label>2</label>
    </ligand>
</feature>
<feature type="binding site" evidence="13">
    <location>
        <position position="54"/>
    </location>
    <ligand>
        <name>[4Fe-4S] cluster</name>
        <dbReference type="ChEBI" id="CHEBI:49883"/>
        <label>1</label>
    </ligand>
</feature>
<keyword evidence="10 13" id="KW-0408">Iron</keyword>
<comment type="similarity">
    <text evidence="4">Belongs to the [NiFe]/[NiFeSe] hydrogenase small subunit family.</text>
</comment>
<dbReference type="SUPFAM" id="SSF56770">
    <property type="entry name" value="HydA/Nqo6-like"/>
    <property type="match status" value="1"/>
</dbReference>
<accession>A0A9X4H7E7</accession>
<name>A0A9X4H7E7_9FIRM</name>
<feature type="binding site" evidence="13">
    <location>
        <position position="283"/>
    </location>
    <ligand>
        <name>[3Fe-4S] cluster</name>
        <dbReference type="ChEBI" id="CHEBI:21137"/>
    </ligand>
</feature>
<feature type="binding site" evidence="13">
    <location>
        <position position="226"/>
    </location>
    <ligand>
        <name>[4Fe-4S] cluster</name>
        <dbReference type="ChEBI" id="CHEBI:49883"/>
        <label>2</label>
    </ligand>
</feature>
<feature type="binding site" evidence="13">
    <location>
        <position position="188"/>
    </location>
    <ligand>
        <name>[4Fe-4S] cluster</name>
        <dbReference type="ChEBI" id="CHEBI:49883"/>
        <label>1</label>
    </ligand>
</feature>
<evidence type="ECO:0000256" key="2">
    <source>
        <dbReference type="ARBA" id="ARBA00001966"/>
    </source>
</evidence>
<dbReference type="GO" id="GO:0008901">
    <property type="term" value="F:ferredoxin hydrogenase activity"/>
    <property type="evidence" value="ECO:0007669"/>
    <property type="project" value="InterPro"/>
</dbReference>
<dbReference type="InterPro" id="IPR037024">
    <property type="entry name" value="NiFe_Hase_small_N_sf"/>
</dbReference>
<gene>
    <name evidence="16" type="ORF">L7E55_13820</name>
</gene>
<evidence type="ECO:0000256" key="4">
    <source>
        <dbReference type="ARBA" id="ARBA00006605"/>
    </source>
</evidence>
<comment type="cofactor">
    <cofactor evidence="2">
        <name>[4Fe-4S] cluster</name>
        <dbReference type="ChEBI" id="CHEBI:49883"/>
    </cofactor>
</comment>
<dbReference type="InterPro" id="IPR006137">
    <property type="entry name" value="NADH_UbQ_OxRdtase-like_20kDa"/>
</dbReference>
<dbReference type="Gene3D" id="4.10.480.10">
    <property type="entry name" value="Cytochrome-c3 hydrogenase, C-terminal domain"/>
    <property type="match status" value="1"/>
</dbReference>
<feature type="binding site" evidence="13">
    <location>
        <position position="286"/>
    </location>
    <ligand>
        <name>[3Fe-4S] cluster</name>
        <dbReference type="ChEBI" id="CHEBI:21137"/>
    </ligand>
</feature>
<sequence length="330" mass="35564">MGLTRREFIKLCMTSAAGASLITLLGPDLEETLAFAADGKPPVIWLQGASCTGCSISLLNSVEPAIEKVLLDVISLRYHPNVMAGSGHLCAEVLEEAASKLNNQFILVIEGGIPTKEKGAYCTIAEKNNKELTMLSAVTTLGKAASAVIAAGNCASFGGIPAAAPNPTGVVGVNQVVKDKPVINLSLCPMHPDHFLGTVVYVLKYGQIPELDKFGRPKMFYPEPIHDNCFRRQYFDVGKFAQYIGDEGCLAYLGCKGFVATSDCYKRGWNNNVNWCIKAGAPCQACSEPTFPDQSAPFYGVYPLTNKEKVTYAPVVPNLKIEFPEKKKTS</sequence>
<dbReference type="GO" id="GO:0051538">
    <property type="term" value="F:3 iron, 4 sulfur cluster binding"/>
    <property type="evidence" value="ECO:0007669"/>
    <property type="project" value="UniProtKB-KW"/>
</dbReference>
<feature type="domain" description="NADH:ubiquinone oxidoreductase-like 20kDa subunit" evidence="14">
    <location>
        <begin position="51"/>
        <end position="201"/>
    </location>
</feature>
<dbReference type="NCBIfam" id="TIGR00391">
    <property type="entry name" value="hydA"/>
    <property type="match status" value="1"/>
</dbReference>
<feature type="binding site" evidence="13">
    <location>
        <position position="229"/>
    </location>
    <ligand>
        <name>[4Fe-4S] cluster</name>
        <dbReference type="ChEBI" id="CHEBI:49883"/>
        <label>2</label>
    </ligand>
</feature>
<comment type="cofactor">
    <cofactor evidence="1">
        <name>[3Fe-4S] cluster</name>
        <dbReference type="ChEBI" id="CHEBI:21137"/>
    </cofactor>
</comment>
<evidence type="ECO:0000256" key="12">
    <source>
        <dbReference type="ARBA" id="ARBA00023291"/>
    </source>
</evidence>
<feature type="binding site" evidence="13">
    <location>
        <position position="51"/>
    </location>
    <ligand>
        <name>[4Fe-4S] cluster</name>
        <dbReference type="ChEBI" id="CHEBI:49883"/>
        <label>1</label>
    </ligand>
</feature>
<comment type="caution">
    <text evidence="16">The sequence shown here is derived from an EMBL/GenBank/DDBJ whole genome shotgun (WGS) entry which is preliminary data.</text>
</comment>
<evidence type="ECO:0000256" key="9">
    <source>
        <dbReference type="ARBA" id="ARBA00023002"/>
    </source>
</evidence>
<keyword evidence="9" id="KW-0560">Oxidoreductase</keyword>
<dbReference type="GO" id="GO:0009055">
    <property type="term" value="F:electron transfer activity"/>
    <property type="evidence" value="ECO:0007669"/>
    <property type="project" value="TreeGrafter"/>
</dbReference>
<dbReference type="GO" id="GO:0009061">
    <property type="term" value="P:anaerobic respiration"/>
    <property type="evidence" value="ECO:0007669"/>
    <property type="project" value="TreeGrafter"/>
</dbReference>
<evidence type="ECO:0000259" key="14">
    <source>
        <dbReference type="Pfam" id="PF01058"/>
    </source>
</evidence>
<evidence type="ECO:0000256" key="5">
    <source>
        <dbReference type="ARBA" id="ARBA00011771"/>
    </source>
</evidence>
<evidence type="ECO:0000256" key="8">
    <source>
        <dbReference type="ARBA" id="ARBA00022729"/>
    </source>
</evidence>
<evidence type="ECO:0000256" key="1">
    <source>
        <dbReference type="ARBA" id="ARBA00001927"/>
    </source>
</evidence>
<dbReference type="InterPro" id="IPR001821">
    <property type="entry name" value="NiFe_hydrogenase_ssu"/>
</dbReference>
<dbReference type="PIRSF" id="PIRSF000310">
    <property type="entry name" value="NiFe_hyd_ssu"/>
    <property type="match status" value="1"/>
</dbReference>
<dbReference type="PROSITE" id="PS51318">
    <property type="entry name" value="TAT"/>
    <property type="match status" value="1"/>
</dbReference>
<feature type="binding site" evidence="13">
    <location>
        <position position="154"/>
    </location>
    <ligand>
        <name>[4Fe-4S] cluster</name>
        <dbReference type="ChEBI" id="CHEBI:49883"/>
        <label>1</label>
    </ligand>
</feature>
<proteinExistence type="inferred from homology"/>
<dbReference type="Pfam" id="PF14720">
    <property type="entry name" value="NiFe_hyd_SSU_C"/>
    <property type="match status" value="1"/>
</dbReference>
<comment type="subunit">
    <text evidence="5">Heterodimer of a large and a small subunit.</text>
</comment>
<dbReference type="GO" id="GO:0030313">
    <property type="term" value="C:cell envelope"/>
    <property type="evidence" value="ECO:0007669"/>
    <property type="project" value="UniProtKB-SubCell"/>
</dbReference>
<dbReference type="InterPro" id="IPR027394">
    <property type="entry name" value="Cytochrome-c3_hydrogenase_C"/>
</dbReference>
<keyword evidence="8" id="KW-0732">Signal</keyword>
<feature type="domain" description="Cytochrome-c3 hydrogenase C-terminal" evidence="15">
    <location>
        <begin position="221"/>
        <end position="299"/>
    </location>
</feature>
<dbReference type="PRINTS" id="PR00614">
    <property type="entry name" value="NIHGNASESMLL"/>
</dbReference>
<feature type="binding site" evidence="13">
    <location>
        <position position="249"/>
    </location>
    <ligand>
        <name>[4Fe-4S] cluster</name>
        <dbReference type="ChEBI" id="CHEBI:49883"/>
        <label>2</label>
    </ligand>
</feature>
<dbReference type="PANTHER" id="PTHR30013">
    <property type="entry name" value="NIFE / NIFESE HYDROGENASE SMALL SUBUNIT FAMILY MEMBER"/>
    <property type="match status" value="1"/>
</dbReference>
<protein>
    <submittedName>
        <fullName evidence="16">Hydrogenase small subunit</fullName>
    </submittedName>
</protein>
<dbReference type="GO" id="GO:0009375">
    <property type="term" value="C:ferredoxin hydrogenase complex"/>
    <property type="evidence" value="ECO:0007669"/>
    <property type="project" value="InterPro"/>
</dbReference>
<dbReference type="InterPro" id="IPR037148">
    <property type="entry name" value="NiFe-Hase_small_C_sf"/>
</dbReference>
<dbReference type="EMBL" id="JAKOAV010000030">
    <property type="protein sequence ID" value="MDF9409419.1"/>
    <property type="molecule type" value="Genomic_DNA"/>
</dbReference>
<dbReference type="GO" id="GO:0044569">
    <property type="term" value="C:[Ni-Fe] hydrogenase complex"/>
    <property type="evidence" value="ECO:0007669"/>
    <property type="project" value="TreeGrafter"/>
</dbReference>
<keyword evidence="11 13" id="KW-0411">Iron-sulfur</keyword>
<dbReference type="GO" id="GO:0016020">
    <property type="term" value="C:membrane"/>
    <property type="evidence" value="ECO:0007669"/>
    <property type="project" value="TreeGrafter"/>
</dbReference>